<proteinExistence type="predicted"/>
<evidence type="ECO:0000313" key="3">
    <source>
        <dbReference type="Proteomes" id="UP000327111"/>
    </source>
</evidence>
<sequence>MDVIVASKAILGFVSVVTACVSCAYWYRSSKAEVLYDVSMDDVGIGVEGKTIAWYTTSKKQSQLGAKGALFAAMAAASQLIPMVVDTWLAVVKVG</sequence>
<dbReference type="EMBL" id="CABVIF010000006">
    <property type="protein sequence ID" value="VVP11661.1"/>
    <property type="molecule type" value="Genomic_DNA"/>
</dbReference>
<keyword evidence="1" id="KW-0472">Membrane</keyword>
<evidence type="ECO:0000313" key="2">
    <source>
        <dbReference type="EMBL" id="VVP11661.1"/>
    </source>
</evidence>
<name>A0A5E7LEF6_PSEFL</name>
<feature type="transmembrane region" description="Helical" evidence="1">
    <location>
        <begin position="69"/>
        <end position="91"/>
    </location>
</feature>
<dbReference type="AlphaFoldDB" id="A0A5E7LEF6"/>
<gene>
    <name evidence="2" type="ORF">PS854_03331</name>
</gene>
<dbReference type="Proteomes" id="UP000327111">
    <property type="component" value="Unassembled WGS sequence"/>
</dbReference>
<organism evidence="2 3">
    <name type="scientific">Pseudomonas fluorescens</name>
    <dbReference type="NCBI Taxonomy" id="294"/>
    <lineage>
        <taxon>Bacteria</taxon>
        <taxon>Pseudomonadati</taxon>
        <taxon>Pseudomonadota</taxon>
        <taxon>Gammaproteobacteria</taxon>
        <taxon>Pseudomonadales</taxon>
        <taxon>Pseudomonadaceae</taxon>
        <taxon>Pseudomonas</taxon>
    </lineage>
</organism>
<feature type="transmembrane region" description="Helical" evidence="1">
    <location>
        <begin position="6"/>
        <end position="27"/>
    </location>
</feature>
<keyword evidence="1" id="KW-1133">Transmembrane helix</keyword>
<dbReference type="RefSeq" id="WP_150734455.1">
    <property type="nucleotide sequence ID" value="NZ_CABVIF010000006.1"/>
</dbReference>
<keyword evidence="1" id="KW-0812">Transmembrane</keyword>
<evidence type="ECO:0000256" key="1">
    <source>
        <dbReference type="SAM" id="Phobius"/>
    </source>
</evidence>
<accession>A0A5E7LEF6</accession>
<reference evidence="2 3" key="1">
    <citation type="submission" date="2019-09" db="EMBL/GenBank/DDBJ databases">
        <authorList>
            <person name="Chandra G."/>
            <person name="Truman W A."/>
        </authorList>
    </citation>
    <scope>NUCLEOTIDE SEQUENCE [LARGE SCALE GENOMIC DNA]</scope>
    <source>
        <strain evidence="2">PS854</strain>
    </source>
</reference>
<protein>
    <submittedName>
        <fullName evidence="2">Uncharacterized protein</fullName>
    </submittedName>
</protein>